<reference evidence="4 5" key="1">
    <citation type="submission" date="2019-08" db="EMBL/GenBank/DDBJ databases">
        <title>In-depth cultivation of the pig gut microbiome towards novel bacterial diversity and tailored functional studies.</title>
        <authorList>
            <person name="Wylensek D."/>
            <person name="Hitch T.C.A."/>
            <person name="Clavel T."/>
        </authorList>
    </citation>
    <scope>NUCLEOTIDE SEQUENCE [LARGE SCALE GENOMIC DNA]</scope>
    <source>
        <strain evidence="4 5">WCA-SAB-591-4A-A</strain>
    </source>
</reference>
<protein>
    <submittedName>
        <fullName evidence="4">Vanomycin resistance protein VanB</fullName>
    </submittedName>
</protein>
<evidence type="ECO:0000313" key="4">
    <source>
        <dbReference type="EMBL" id="MST62064.1"/>
    </source>
</evidence>
<evidence type="ECO:0000259" key="3">
    <source>
        <dbReference type="SMART" id="SM01208"/>
    </source>
</evidence>
<gene>
    <name evidence="4" type="ORF">FYJ71_03625</name>
</gene>
<evidence type="ECO:0000256" key="1">
    <source>
        <dbReference type="ARBA" id="ARBA00022729"/>
    </source>
</evidence>
<proteinExistence type="predicted"/>
<dbReference type="RefSeq" id="WP_154537423.1">
    <property type="nucleotide sequence ID" value="NZ_VUNE01000001.1"/>
</dbReference>
<dbReference type="InterPro" id="IPR011098">
    <property type="entry name" value="G5_dom"/>
</dbReference>
<dbReference type="AlphaFoldDB" id="A0A6N7XFB4"/>
<dbReference type="InterPro" id="IPR052913">
    <property type="entry name" value="Glycopeptide_resist_protein"/>
</dbReference>
<dbReference type="PANTHER" id="PTHR35788:SF1">
    <property type="entry name" value="EXPORTED PROTEIN"/>
    <property type="match status" value="1"/>
</dbReference>
<keyword evidence="5" id="KW-1185">Reference proteome</keyword>
<comment type="caution">
    <text evidence="4">The sequence shown here is derived from an EMBL/GenBank/DDBJ whole genome shotgun (WGS) entry which is preliminary data.</text>
</comment>
<organism evidence="4 5">
    <name type="scientific">Peptostreptococcus porci</name>
    <dbReference type="NCBI Taxonomy" id="2652282"/>
    <lineage>
        <taxon>Bacteria</taxon>
        <taxon>Bacillati</taxon>
        <taxon>Bacillota</taxon>
        <taxon>Clostridia</taxon>
        <taxon>Peptostreptococcales</taxon>
        <taxon>Peptostreptococcaceae</taxon>
        <taxon>Peptostreptococcus</taxon>
    </lineage>
</organism>
<name>A0A6N7XFB4_9FIRM</name>
<dbReference type="InterPro" id="IPR022029">
    <property type="entry name" value="YoaR-like_PG-bd"/>
</dbReference>
<keyword evidence="1" id="KW-0732">Signal</keyword>
<evidence type="ECO:0000313" key="5">
    <source>
        <dbReference type="Proteomes" id="UP000440713"/>
    </source>
</evidence>
<sequence length="472" mass="51001">MSFLKENKKVVIPVGIILGILVVGTSVLGYQVSSDKIAKNVYVAGINIQNLTKSQAISKLEDSKKFDNITLNHKDMKWQISPSDLDMKIDFKKTVDNAFNVNRSGGFISNIFTTLKSDFGSKTNISLATTYDVAKLEKKLTSIKGELDAPVKNASLLYKDEKTSVVPDEDGREMNVAESKKKIDGEIKNDKFDISLVVKLEKAKLKADDLKGIDTLLGGFSTNYGGMPGRDFNIRKSAQDSSGIILKPNDEFSFNGLTGEKTISSGYKYAPVIESGKLTMGVGGGVCQTSSTIFNAALLSGMEITTRRNHTIPSDYVALGRDATVYDGNPGQDFKFKNPYKHNIYIKNFTANGKIYSQIFGNKEDFSNIDVTTQMLGYTGAGSKTITDPTLPAGKKVVEKYASPGYTVATYRIYKDASGKTTKTEKIGISSYPAKMGIVRVGAKPVTKPATQKPAGGATTGTTGANSTLSTQ</sequence>
<dbReference type="InterPro" id="IPR007391">
    <property type="entry name" value="Vancomycin_resist_VanW"/>
</dbReference>
<dbReference type="PANTHER" id="PTHR35788">
    <property type="entry name" value="EXPORTED PROTEIN-RELATED"/>
    <property type="match status" value="1"/>
</dbReference>
<accession>A0A6N7XFB4</accession>
<dbReference type="EMBL" id="VUNE01000001">
    <property type="protein sequence ID" value="MST62064.1"/>
    <property type="molecule type" value="Genomic_DNA"/>
</dbReference>
<feature type="compositionally biased region" description="Low complexity" evidence="2">
    <location>
        <begin position="455"/>
        <end position="465"/>
    </location>
</feature>
<dbReference type="SMART" id="SM01208">
    <property type="entry name" value="G5"/>
    <property type="match status" value="1"/>
</dbReference>
<dbReference type="Gene3D" id="2.20.230.10">
    <property type="entry name" value="Resuscitation-promoting factor rpfb"/>
    <property type="match status" value="1"/>
</dbReference>
<dbReference type="Pfam" id="PF12229">
    <property type="entry name" value="PG_binding_4"/>
    <property type="match status" value="1"/>
</dbReference>
<feature type="domain" description="G5" evidence="3">
    <location>
        <begin position="370"/>
        <end position="445"/>
    </location>
</feature>
<dbReference type="Pfam" id="PF04294">
    <property type="entry name" value="VanW"/>
    <property type="match status" value="1"/>
</dbReference>
<dbReference type="Proteomes" id="UP000440713">
    <property type="component" value="Unassembled WGS sequence"/>
</dbReference>
<feature type="region of interest" description="Disordered" evidence="2">
    <location>
        <begin position="445"/>
        <end position="472"/>
    </location>
</feature>
<evidence type="ECO:0000256" key="2">
    <source>
        <dbReference type="SAM" id="MobiDB-lite"/>
    </source>
</evidence>
<dbReference type="Pfam" id="PF07501">
    <property type="entry name" value="G5"/>
    <property type="match status" value="1"/>
</dbReference>